<feature type="region of interest" description="Disordered" evidence="1">
    <location>
        <begin position="66"/>
        <end position="146"/>
    </location>
</feature>
<gene>
    <name evidence="3" type="ORF">PHISCL_08094</name>
</gene>
<dbReference type="Gene3D" id="1.20.900.10">
    <property type="entry name" value="Dbl homology (DH) domain"/>
    <property type="match status" value="1"/>
</dbReference>
<proteinExistence type="predicted"/>
<feature type="domain" description="DH" evidence="2">
    <location>
        <begin position="153"/>
        <end position="347"/>
    </location>
</feature>
<keyword evidence="4" id="KW-1185">Reference proteome</keyword>
<dbReference type="Pfam" id="PF00621">
    <property type="entry name" value="RhoGEF"/>
    <property type="match status" value="1"/>
</dbReference>
<dbReference type="OrthoDB" id="8059989at2759"/>
<dbReference type="Proteomes" id="UP000266188">
    <property type="component" value="Unassembled WGS sequence"/>
</dbReference>
<dbReference type="GO" id="GO:0005085">
    <property type="term" value="F:guanyl-nucleotide exchange factor activity"/>
    <property type="evidence" value="ECO:0007669"/>
    <property type="project" value="InterPro"/>
</dbReference>
<evidence type="ECO:0000313" key="4">
    <source>
        <dbReference type="Proteomes" id="UP000266188"/>
    </source>
</evidence>
<dbReference type="STRING" id="2070753.A0A3A2ZAC3"/>
<dbReference type="EMBL" id="MVGC01000392">
    <property type="protein sequence ID" value="RJE19560.1"/>
    <property type="molecule type" value="Genomic_DNA"/>
</dbReference>
<dbReference type="SUPFAM" id="SSF48065">
    <property type="entry name" value="DBL homology domain (DH-domain)"/>
    <property type="match status" value="1"/>
</dbReference>
<evidence type="ECO:0000256" key="1">
    <source>
        <dbReference type="SAM" id="MobiDB-lite"/>
    </source>
</evidence>
<organism evidence="3 4">
    <name type="scientific">Aspergillus sclerotialis</name>
    <dbReference type="NCBI Taxonomy" id="2070753"/>
    <lineage>
        <taxon>Eukaryota</taxon>
        <taxon>Fungi</taxon>
        <taxon>Dikarya</taxon>
        <taxon>Ascomycota</taxon>
        <taxon>Pezizomycotina</taxon>
        <taxon>Eurotiomycetes</taxon>
        <taxon>Eurotiomycetidae</taxon>
        <taxon>Eurotiales</taxon>
        <taxon>Aspergillaceae</taxon>
        <taxon>Aspergillus</taxon>
        <taxon>Aspergillus subgen. Polypaecilum</taxon>
    </lineage>
</organism>
<name>A0A3A2ZAC3_9EURO</name>
<dbReference type="GO" id="GO:0005737">
    <property type="term" value="C:cytoplasm"/>
    <property type="evidence" value="ECO:0007669"/>
    <property type="project" value="TreeGrafter"/>
</dbReference>
<reference evidence="4" key="1">
    <citation type="submission" date="2017-02" db="EMBL/GenBank/DDBJ databases">
        <authorList>
            <person name="Tafer H."/>
            <person name="Lopandic K."/>
        </authorList>
    </citation>
    <scope>NUCLEOTIDE SEQUENCE [LARGE SCALE GENOMIC DNA]</scope>
    <source>
        <strain evidence="4">CBS 366.77</strain>
    </source>
</reference>
<feature type="compositionally biased region" description="Polar residues" evidence="1">
    <location>
        <begin position="127"/>
        <end position="141"/>
    </location>
</feature>
<dbReference type="InterPro" id="IPR035899">
    <property type="entry name" value="DBL_dom_sf"/>
</dbReference>
<dbReference type="PANTHER" id="PTHR12673">
    <property type="entry name" value="FACIOGENITAL DYSPLASIA PROTEIN"/>
    <property type="match status" value="1"/>
</dbReference>
<sequence>MESGDDSIPEVILENSESGLRVVRIDDAEQPADRDLIVHPFKRWVNSLRTKKGRRPDLEKYVEGWPTVDGNNLSPHQGSQEQQWEQLSGHSSQLGTVKTTSMSIASQSVVRSRGTTQSTTNQSGNSDTRTSVDSLRPTLSPTVDEAAHSRSIKRRHLLQEIVKTESDYVSGLKSLSNVLNLFSIRSEICGNIQRIREIHDRFLLQLQNVTPKSNFTEGEIAALASRGLQKRLSTIDLSGLKNRSLRTRSMKARMNSCVKAMGADPYEALEVAREIDKLSISFTAYEEFCSNYELLTQDVALLRRSVQNWGVLDLGIEALSKSVVSMENRKMEESKSLTLNDLLIKVS</sequence>
<dbReference type="PROSITE" id="PS50010">
    <property type="entry name" value="DH_2"/>
    <property type="match status" value="1"/>
</dbReference>
<dbReference type="InterPro" id="IPR000219">
    <property type="entry name" value="DH_dom"/>
</dbReference>
<evidence type="ECO:0000259" key="2">
    <source>
        <dbReference type="PROSITE" id="PS50010"/>
    </source>
</evidence>
<feature type="compositionally biased region" description="Polar residues" evidence="1">
    <location>
        <begin position="69"/>
        <end position="110"/>
    </location>
</feature>
<dbReference type="PANTHER" id="PTHR12673:SF159">
    <property type="entry name" value="LD03170P"/>
    <property type="match status" value="1"/>
</dbReference>
<evidence type="ECO:0000313" key="3">
    <source>
        <dbReference type="EMBL" id="RJE19560.1"/>
    </source>
</evidence>
<comment type="caution">
    <text evidence="3">The sequence shown here is derived from an EMBL/GenBank/DDBJ whole genome shotgun (WGS) entry which is preliminary data.</text>
</comment>
<dbReference type="AlphaFoldDB" id="A0A3A2ZAC3"/>
<accession>A0A3A2ZAC3</accession>
<protein>
    <recommendedName>
        <fullName evidence="2">DH domain-containing protein</fullName>
    </recommendedName>
</protein>
<dbReference type="InterPro" id="IPR051092">
    <property type="entry name" value="FYVE_RhoGEF_PH"/>
</dbReference>
<feature type="compositionally biased region" description="Low complexity" evidence="1">
    <location>
        <begin position="111"/>
        <end position="126"/>
    </location>
</feature>